<comment type="caution">
    <text evidence="9">Lacks conserved residue(s) required for the propagation of feature annotation.</text>
</comment>
<comment type="caution">
    <text evidence="13">The sequence shown here is derived from an EMBL/GenBank/DDBJ whole genome shotgun (WGS) entry which is preliminary data.</text>
</comment>
<comment type="catalytic activity">
    <reaction evidence="8">
        <text>2-C-methyl-D-erythritol 4-phosphate + NADP(+) = 1-deoxy-D-xylulose 5-phosphate + NADPH + H(+)</text>
        <dbReference type="Rhea" id="RHEA:13717"/>
        <dbReference type="ChEBI" id="CHEBI:15378"/>
        <dbReference type="ChEBI" id="CHEBI:57783"/>
        <dbReference type="ChEBI" id="CHEBI:57792"/>
        <dbReference type="ChEBI" id="CHEBI:58262"/>
        <dbReference type="ChEBI" id="CHEBI:58349"/>
        <dbReference type="EC" id="1.1.1.267"/>
    </reaction>
    <physiologicalReaction direction="right-to-left" evidence="8">
        <dbReference type="Rhea" id="RHEA:13719"/>
    </physiologicalReaction>
</comment>
<feature type="binding site" evidence="9">
    <location>
        <position position="154"/>
    </location>
    <ligand>
        <name>1-deoxy-D-xylulose 5-phosphate</name>
        <dbReference type="ChEBI" id="CHEBI:57792"/>
    </ligand>
</feature>
<feature type="binding site" evidence="9">
    <location>
        <position position="224"/>
    </location>
    <ligand>
        <name>1-deoxy-D-xylulose 5-phosphate</name>
        <dbReference type="ChEBI" id="CHEBI:57792"/>
    </ligand>
</feature>
<evidence type="ECO:0000313" key="13">
    <source>
        <dbReference type="EMBL" id="MFK2916435.1"/>
    </source>
</evidence>
<dbReference type="EC" id="1.1.1.267" evidence="9"/>
<feature type="binding site" evidence="9">
    <location>
        <position position="129"/>
    </location>
    <ligand>
        <name>NADPH</name>
        <dbReference type="ChEBI" id="CHEBI:57783"/>
    </ligand>
</feature>
<evidence type="ECO:0000256" key="9">
    <source>
        <dbReference type="HAMAP-Rule" id="MF_00183"/>
    </source>
</evidence>
<feature type="binding site" evidence="9">
    <location>
        <position position="183"/>
    </location>
    <ligand>
        <name>1-deoxy-D-xylulose 5-phosphate</name>
        <dbReference type="ChEBI" id="CHEBI:57792"/>
    </ligand>
</feature>
<keyword evidence="14" id="KW-1185">Reference proteome</keyword>
<evidence type="ECO:0000256" key="3">
    <source>
        <dbReference type="ARBA" id="ARBA00022723"/>
    </source>
</evidence>
<feature type="binding site" evidence="9">
    <location>
        <position position="127"/>
    </location>
    <ligand>
        <name>NADPH</name>
        <dbReference type="ChEBI" id="CHEBI:57783"/>
    </ligand>
</feature>
<comment type="cofactor">
    <cofactor evidence="9">
        <name>Mg(2+)</name>
        <dbReference type="ChEBI" id="CHEBI:18420"/>
    </cofactor>
    <cofactor evidence="9">
        <name>Mn(2+)</name>
        <dbReference type="ChEBI" id="CHEBI:29035"/>
    </cofactor>
</comment>
<dbReference type="Pfam" id="PF08436">
    <property type="entry name" value="DXP_redisom_C"/>
    <property type="match status" value="1"/>
</dbReference>
<dbReference type="EMBL" id="JADIKD010000007">
    <property type="protein sequence ID" value="MFK2916435.1"/>
    <property type="molecule type" value="Genomic_DNA"/>
</dbReference>
<feature type="binding site" evidence="9">
    <location>
        <position position="13"/>
    </location>
    <ligand>
        <name>NADPH</name>
        <dbReference type="ChEBI" id="CHEBI:57783"/>
    </ligand>
</feature>
<feature type="domain" description="1-deoxy-D-xylulose 5-phosphate reductoisomerase C-terminal" evidence="11">
    <location>
        <begin position="149"/>
        <end position="236"/>
    </location>
</feature>
<feature type="binding site" evidence="9">
    <location>
        <position position="14"/>
    </location>
    <ligand>
        <name>NADPH</name>
        <dbReference type="ChEBI" id="CHEBI:57783"/>
    </ligand>
</feature>
<reference evidence="13 14" key="1">
    <citation type="submission" date="2020-10" db="EMBL/GenBank/DDBJ databases">
        <title>Phylogeny of dyella-like bacteria.</title>
        <authorList>
            <person name="Fu J."/>
        </authorList>
    </citation>
    <scope>NUCLEOTIDE SEQUENCE [LARGE SCALE GENOMIC DNA]</scope>
    <source>
        <strain evidence="13 14">BB4</strain>
    </source>
</reference>
<dbReference type="InterPro" id="IPR036291">
    <property type="entry name" value="NAD(P)-bd_dom_sf"/>
</dbReference>
<evidence type="ECO:0000256" key="8">
    <source>
        <dbReference type="ARBA" id="ARBA00048543"/>
    </source>
</evidence>
<dbReference type="InterPro" id="IPR036169">
    <property type="entry name" value="DXPR_C_sf"/>
</dbReference>
<comment type="pathway">
    <text evidence="1 9">Isoprenoid biosynthesis; isopentenyl diphosphate biosynthesis via DXP pathway; isopentenyl diphosphate from 1-deoxy-D-xylulose 5-phosphate: step 1/6.</text>
</comment>
<keyword evidence="9" id="KW-0460">Magnesium</keyword>
<dbReference type="SUPFAM" id="SSF69055">
    <property type="entry name" value="1-deoxy-D-xylulose-5-phosphate reductoisomerase, C-terminal domain"/>
    <property type="match status" value="1"/>
</dbReference>
<feature type="binding site" evidence="9">
    <location>
        <position position="153"/>
    </location>
    <ligand>
        <name>Mn(2+)</name>
        <dbReference type="ChEBI" id="CHEBI:29035"/>
    </ligand>
</feature>
<evidence type="ECO:0000256" key="7">
    <source>
        <dbReference type="ARBA" id="ARBA00023229"/>
    </source>
</evidence>
<organism evidence="13 14">
    <name type="scientific">Dyella koreensis</name>
    <dbReference type="NCBI Taxonomy" id="311235"/>
    <lineage>
        <taxon>Bacteria</taxon>
        <taxon>Pseudomonadati</taxon>
        <taxon>Pseudomonadota</taxon>
        <taxon>Gammaproteobacteria</taxon>
        <taxon>Lysobacterales</taxon>
        <taxon>Rhodanobacteraceae</taxon>
        <taxon>Dyella</taxon>
    </lineage>
</organism>
<evidence type="ECO:0000259" key="10">
    <source>
        <dbReference type="Pfam" id="PF02670"/>
    </source>
</evidence>
<keyword evidence="6 9" id="KW-0464">Manganese</keyword>
<feature type="binding site" evidence="9">
    <location>
        <position position="155"/>
    </location>
    <ligand>
        <name>Mn(2+)</name>
        <dbReference type="ChEBI" id="CHEBI:29035"/>
    </ligand>
</feature>
<evidence type="ECO:0000256" key="2">
    <source>
        <dbReference type="ARBA" id="ARBA00006825"/>
    </source>
</evidence>
<evidence type="ECO:0000256" key="5">
    <source>
        <dbReference type="ARBA" id="ARBA00023002"/>
    </source>
</evidence>
<feature type="domain" description="1-deoxy-D-xylulose 5-phosphate reductoisomerase N-terminal" evidence="10">
    <location>
        <begin position="7"/>
        <end position="135"/>
    </location>
</feature>
<proteinExistence type="inferred from homology"/>
<evidence type="ECO:0000259" key="12">
    <source>
        <dbReference type="Pfam" id="PF13288"/>
    </source>
</evidence>
<dbReference type="Pfam" id="PF02670">
    <property type="entry name" value="DXP_reductoisom"/>
    <property type="match status" value="1"/>
</dbReference>
<evidence type="ECO:0000256" key="1">
    <source>
        <dbReference type="ARBA" id="ARBA00005094"/>
    </source>
</evidence>
<feature type="binding site" evidence="9">
    <location>
        <position position="40"/>
    </location>
    <ligand>
        <name>NADPH</name>
        <dbReference type="ChEBI" id="CHEBI:57783"/>
    </ligand>
</feature>
<gene>
    <name evidence="9" type="primary">dxr</name>
    <name evidence="13" type="ORF">ISS97_04085</name>
</gene>
<dbReference type="SUPFAM" id="SSF51735">
    <property type="entry name" value="NAD(P)-binding Rossmann-fold domains"/>
    <property type="match status" value="1"/>
</dbReference>
<protein>
    <recommendedName>
        <fullName evidence="9">1-deoxy-D-xylulose 5-phosphate reductoisomerase</fullName>
        <shortName evidence="9">DXP reductoisomerase</shortName>
        <ecNumber evidence="9">1.1.1.267</ecNumber>
    </recommendedName>
    <alternativeName>
        <fullName evidence="9">1-deoxyxylulose-5-phosphate reductoisomerase</fullName>
    </alternativeName>
    <alternativeName>
        <fullName evidence="9">2-C-methyl-D-erythritol 4-phosphate synthase</fullName>
    </alternativeName>
</protein>
<dbReference type="Gene3D" id="3.40.50.720">
    <property type="entry name" value="NAD(P)-binding Rossmann-like Domain"/>
    <property type="match status" value="1"/>
</dbReference>
<dbReference type="Gene3D" id="1.10.1740.10">
    <property type="match status" value="1"/>
</dbReference>
<dbReference type="GO" id="GO:0030604">
    <property type="term" value="F:1-deoxy-D-xylulose-5-phosphate reductoisomerase activity"/>
    <property type="evidence" value="ECO:0007669"/>
    <property type="project" value="UniProtKB-EC"/>
</dbReference>
<feature type="binding site" evidence="9">
    <location>
        <position position="155"/>
    </location>
    <ligand>
        <name>1-deoxy-D-xylulose 5-phosphate</name>
        <dbReference type="ChEBI" id="CHEBI:57792"/>
    </ligand>
</feature>
<feature type="binding site" evidence="9">
    <location>
        <position position="206"/>
    </location>
    <ligand>
        <name>1-deoxy-D-xylulose 5-phosphate</name>
        <dbReference type="ChEBI" id="CHEBI:57792"/>
    </ligand>
</feature>
<comment type="function">
    <text evidence="9">Catalyzes the NADPH-dependent rearrangement and reduction of 1-deoxy-D-xylulose-5-phosphate (DXP) to 2-C-methyl-D-erythritol 4-phosphate (MEP).</text>
</comment>
<feature type="binding site" evidence="9">
    <location>
        <position position="225"/>
    </location>
    <ligand>
        <name>1-deoxy-D-xylulose 5-phosphate</name>
        <dbReference type="ChEBI" id="CHEBI:57792"/>
    </ligand>
</feature>
<keyword evidence="3 9" id="KW-0479">Metal-binding</keyword>
<feature type="binding site" evidence="9">
    <location>
        <position position="228"/>
    </location>
    <ligand>
        <name>Mn(2+)</name>
        <dbReference type="ChEBI" id="CHEBI:29035"/>
    </ligand>
</feature>
<dbReference type="NCBIfam" id="TIGR00243">
    <property type="entry name" value="Dxr"/>
    <property type="match status" value="1"/>
</dbReference>
<feature type="binding site" evidence="9">
    <location>
        <position position="219"/>
    </location>
    <ligand>
        <name>1-deoxy-D-xylulose 5-phosphate</name>
        <dbReference type="ChEBI" id="CHEBI:57792"/>
    </ligand>
</feature>
<dbReference type="PIRSF" id="PIRSF006205">
    <property type="entry name" value="Dxp_reductismrs"/>
    <property type="match status" value="1"/>
</dbReference>
<feature type="binding site" evidence="9">
    <location>
        <position position="128"/>
    </location>
    <ligand>
        <name>1-deoxy-D-xylulose 5-phosphate</name>
        <dbReference type="ChEBI" id="CHEBI:57792"/>
    </ligand>
</feature>
<dbReference type="RefSeq" id="WP_379986266.1">
    <property type="nucleotide sequence ID" value="NZ_JADIKD010000007.1"/>
</dbReference>
<evidence type="ECO:0000256" key="6">
    <source>
        <dbReference type="ARBA" id="ARBA00023211"/>
    </source>
</evidence>
<dbReference type="Proteomes" id="UP001620408">
    <property type="component" value="Unassembled WGS sequence"/>
</dbReference>
<keyword evidence="4 9" id="KW-0521">NADP</keyword>
<dbReference type="InterPro" id="IPR013512">
    <property type="entry name" value="DXP_reductoisomerase_N"/>
</dbReference>
<comment type="similarity">
    <text evidence="2 9">Belongs to the DXR family.</text>
</comment>
<accession>A0ABW8K0K6</accession>
<feature type="binding site" evidence="9">
    <location>
        <position position="16"/>
    </location>
    <ligand>
        <name>NADPH</name>
        <dbReference type="ChEBI" id="CHEBI:57783"/>
    </ligand>
</feature>
<feature type="binding site" evidence="9">
    <location>
        <position position="228"/>
    </location>
    <ligand>
        <name>1-deoxy-D-xylulose 5-phosphate</name>
        <dbReference type="ChEBI" id="CHEBI:57792"/>
    </ligand>
</feature>
<feature type="binding site" evidence="9">
    <location>
        <position position="212"/>
    </location>
    <ligand>
        <name>NADPH</name>
        <dbReference type="ChEBI" id="CHEBI:57783"/>
    </ligand>
</feature>
<feature type="binding site" evidence="9">
    <location>
        <position position="15"/>
    </location>
    <ligand>
        <name>NADPH</name>
        <dbReference type="ChEBI" id="CHEBI:57783"/>
    </ligand>
</feature>
<dbReference type="HAMAP" id="MF_00183">
    <property type="entry name" value="DXP_reductoisom"/>
    <property type="match status" value="1"/>
</dbReference>
<keyword evidence="5 9" id="KW-0560">Oxidoreductase</keyword>
<dbReference type="SUPFAM" id="SSF55347">
    <property type="entry name" value="Glyceraldehyde-3-phosphate dehydrogenase-like, C-terminal domain"/>
    <property type="match status" value="1"/>
</dbReference>
<keyword evidence="7 9" id="KW-0414">Isoprene biosynthesis</keyword>
<evidence type="ECO:0000256" key="4">
    <source>
        <dbReference type="ARBA" id="ARBA00022857"/>
    </source>
</evidence>
<name>A0ABW8K0K6_9GAMM</name>
<dbReference type="PANTHER" id="PTHR30525">
    <property type="entry name" value="1-DEOXY-D-XYLULOSE 5-PHOSPHATE REDUCTOISOMERASE"/>
    <property type="match status" value="1"/>
</dbReference>
<dbReference type="NCBIfam" id="NF009114">
    <property type="entry name" value="PRK12464.1"/>
    <property type="match status" value="1"/>
</dbReference>
<dbReference type="InterPro" id="IPR013644">
    <property type="entry name" value="DXP_reductoisomerase_C"/>
</dbReference>
<evidence type="ECO:0000313" key="14">
    <source>
        <dbReference type="Proteomes" id="UP001620408"/>
    </source>
</evidence>
<dbReference type="InterPro" id="IPR003821">
    <property type="entry name" value="DXP_reductoisomerase"/>
</dbReference>
<dbReference type="Pfam" id="PF13288">
    <property type="entry name" value="DXPR_C"/>
    <property type="match status" value="1"/>
</dbReference>
<dbReference type="PANTHER" id="PTHR30525:SF0">
    <property type="entry name" value="1-DEOXY-D-XYLULOSE 5-PHOSPHATE REDUCTOISOMERASE, CHLOROPLASTIC"/>
    <property type="match status" value="1"/>
</dbReference>
<dbReference type="InterPro" id="IPR026877">
    <property type="entry name" value="DXPR_C"/>
</dbReference>
<sequence length="394" mass="41137">MSSIRHIAVLGATGSIGGNTLDVIARHPERFRASVLTAHRQVDPLVALCAQHRPALAVIGDSALEGELARKLAAAGVHCDIAAGHDAITAAVSGNRCDTVVAAIVGAAGLDSTLAAARSGKRLLLANKESIVMAGPLLLAALQEGGGELIPVDSEHNAIFQCLPGGRPNLGQSGVRRLILTASGGPFRGRTRAELSAITPDQACKHPNWVMGRKISVDSATLMNKGLEVIEAHHLFNASADMIDVLVHPQSLVHSLVEYIDGSVLAQLGNPDMRTAIAHALAWPERVDAGVAPLDLAAHAALHFEAPDLPTFRCLALAFQALRAGGDAPAILNAANEVAVEAFLTGALPFLSIADVVESVLTELPPQAVVDVQSLTERDRTAREAARRILRNAC</sequence>
<evidence type="ECO:0000259" key="11">
    <source>
        <dbReference type="Pfam" id="PF08436"/>
    </source>
</evidence>
<feature type="domain" description="DXP reductoisomerase C-terminal" evidence="12">
    <location>
        <begin position="268"/>
        <end position="384"/>
    </location>
</feature>